<name>A0A8X7VNP8_BRACI</name>
<proteinExistence type="inferred from homology"/>
<feature type="compositionally biased region" description="Basic and acidic residues" evidence="8">
    <location>
        <begin position="252"/>
        <end position="262"/>
    </location>
</feature>
<dbReference type="EMBL" id="JAAMPC010000004">
    <property type="protein sequence ID" value="KAG2314130.1"/>
    <property type="molecule type" value="Genomic_DNA"/>
</dbReference>
<dbReference type="InterPro" id="IPR003653">
    <property type="entry name" value="Peptidase_C48_C"/>
</dbReference>
<gene>
    <name evidence="10" type="ORF">Bca52824_017252</name>
</gene>
<evidence type="ECO:0000256" key="1">
    <source>
        <dbReference type="ARBA" id="ARBA00005234"/>
    </source>
</evidence>
<dbReference type="Proteomes" id="UP000886595">
    <property type="component" value="Unassembled WGS sequence"/>
</dbReference>
<keyword evidence="2" id="KW-0645">Protease</keyword>
<comment type="similarity">
    <text evidence="1">Belongs to the peptidase C48 family.</text>
</comment>
<evidence type="ECO:0000256" key="7">
    <source>
        <dbReference type="PROSITE-ProRule" id="PRU01343"/>
    </source>
</evidence>
<comment type="caution">
    <text evidence="10">The sequence shown here is derived from an EMBL/GenBank/DDBJ whole genome shotgun (WGS) entry which is preliminary data.</text>
</comment>
<sequence>MEAIPDIGSLVGKKIRKNMTKVRCRNWKGSGKVSYADIISLESHFNKGELFPFISATGNNDVIFNQEFVREDEKKDERISRVVALINAKQDWSEFVWEVEALPRHGELSDSEEDGENVGVEVEHVTDTHVDEAPVVARMGKRLVNDPGVESRKKQLLCQRAAEHNSGISSEVKTFIEGLFTSAFNSFKEVVQKDIHHRFDKVEKEMAQLNQAVSQIRGPSEMVGKERASVIPCPSSSIGKDQEKSSQSPSAAKEKGKGKVDEVVVPPIARRSPRQARKELETDDMMDFLNKLSERSNTHGEPPSKNEEMGTQEDLLDAMGNLSQASYVDGFDPSQKISGEEAAEWVTPLRSFKPAGWKTPTLKDIELPEDRMNDVDYSLVFLPEDLWAKLIEWCSTSKHRTCNGTCNVAEELCKFKFTNSDAIFWDHHANLLCLYYYVQEIDAMLYLFREKTTLQRWNQSKVAFMSCLFSNQMKNAYKVFKNDIKKFKVEGLLHQYEWVNFLHGRTGLMWDLDVNRMYVPLLVHGNHWISMCVSFVTRSIEVFDCAGMKHTKDMEPFTHLIPRIVKAVQSSQKKGFTVKPYTVTYAPMPFLNKTSSDWIPSRCWCGKGIVTYVSKTEENPYRRFFRCEIGLKRKKEQHLFKWVDEAVLDEIQRMDEQQSRFAEEIEDLRSSLKQIVEEEVIKHTNSGHVGCVGTIVSLLCLCSKSD</sequence>
<feature type="compositionally biased region" description="Polar residues" evidence="8">
    <location>
        <begin position="234"/>
        <end position="250"/>
    </location>
</feature>
<protein>
    <recommendedName>
        <fullName evidence="9">GRF-type domain-containing protein</fullName>
    </recommendedName>
</protein>
<evidence type="ECO:0000313" key="11">
    <source>
        <dbReference type="Proteomes" id="UP000886595"/>
    </source>
</evidence>
<dbReference type="AlphaFoldDB" id="A0A8X7VNP8"/>
<keyword evidence="4 7" id="KW-0863">Zinc-finger</keyword>
<evidence type="ECO:0000259" key="9">
    <source>
        <dbReference type="PROSITE" id="PS51999"/>
    </source>
</evidence>
<accession>A0A8X7VNP8</accession>
<dbReference type="PROSITE" id="PS51999">
    <property type="entry name" value="ZF_GRF"/>
    <property type="match status" value="1"/>
</dbReference>
<feature type="domain" description="GRF-type" evidence="9">
    <location>
        <begin position="603"/>
        <end position="646"/>
    </location>
</feature>
<dbReference type="Pfam" id="PF02902">
    <property type="entry name" value="Peptidase_C48"/>
    <property type="match status" value="1"/>
</dbReference>
<keyword evidence="6" id="KW-0862">Zinc</keyword>
<dbReference type="InterPro" id="IPR038765">
    <property type="entry name" value="Papain-like_cys_pep_sf"/>
</dbReference>
<evidence type="ECO:0000313" key="10">
    <source>
        <dbReference type="EMBL" id="KAG2314130.1"/>
    </source>
</evidence>
<evidence type="ECO:0000256" key="3">
    <source>
        <dbReference type="ARBA" id="ARBA00022723"/>
    </source>
</evidence>
<evidence type="ECO:0000256" key="2">
    <source>
        <dbReference type="ARBA" id="ARBA00022670"/>
    </source>
</evidence>
<evidence type="ECO:0000256" key="5">
    <source>
        <dbReference type="ARBA" id="ARBA00022801"/>
    </source>
</evidence>
<organism evidence="10 11">
    <name type="scientific">Brassica carinata</name>
    <name type="common">Ethiopian mustard</name>
    <name type="synonym">Abyssinian cabbage</name>
    <dbReference type="NCBI Taxonomy" id="52824"/>
    <lineage>
        <taxon>Eukaryota</taxon>
        <taxon>Viridiplantae</taxon>
        <taxon>Streptophyta</taxon>
        <taxon>Embryophyta</taxon>
        <taxon>Tracheophyta</taxon>
        <taxon>Spermatophyta</taxon>
        <taxon>Magnoliopsida</taxon>
        <taxon>eudicotyledons</taxon>
        <taxon>Gunneridae</taxon>
        <taxon>Pentapetalae</taxon>
        <taxon>rosids</taxon>
        <taxon>malvids</taxon>
        <taxon>Brassicales</taxon>
        <taxon>Brassicaceae</taxon>
        <taxon>Brassiceae</taxon>
        <taxon>Brassica</taxon>
    </lineage>
</organism>
<keyword evidence="11" id="KW-1185">Reference proteome</keyword>
<dbReference type="SUPFAM" id="SSF54001">
    <property type="entry name" value="Cysteine proteinases"/>
    <property type="match status" value="1"/>
</dbReference>
<feature type="region of interest" description="Disordered" evidence="8">
    <location>
        <begin position="217"/>
        <end position="283"/>
    </location>
</feature>
<evidence type="ECO:0000256" key="4">
    <source>
        <dbReference type="ARBA" id="ARBA00022771"/>
    </source>
</evidence>
<dbReference type="InterPro" id="IPR010666">
    <property type="entry name" value="Znf_GRF"/>
</dbReference>
<dbReference type="GO" id="GO:0008234">
    <property type="term" value="F:cysteine-type peptidase activity"/>
    <property type="evidence" value="ECO:0007669"/>
    <property type="project" value="InterPro"/>
</dbReference>
<evidence type="ECO:0000256" key="8">
    <source>
        <dbReference type="SAM" id="MobiDB-lite"/>
    </source>
</evidence>
<dbReference type="GO" id="GO:0008270">
    <property type="term" value="F:zinc ion binding"/>
    <property type="evidence" value="ECO:0007669"/>
    <property type="project" value="UniProtKB-KW"/>
</dbReference>
<dbReference type="GO" id="GO:0006508">
    <property type="term" value="P:proteolysis"/>
    <property type="evidence" value="ECO:0007669"/>
    <property type="project" value="UniProtKB-KW"/>
</dbReference>
<reference evidence="10 11" key="1">
    <citation type="submission" date="2020-02" db="EMBL/GenBank/DDBJ databases">
        <authorList>
            <person name="Ma Q."/>
            <person name="Huang Y."/>
            <person name="Song X."/>
            <person name="Pei D."/>
        </authorList>
    </citation>
    <scope>NUCLEOTIDE SEQUENCE [LARGE SCALE GENOMIC DNA]</scope>
    <source>
        <strain evidence="10">Sxm20200214</strain>
        <tissue evidence="10">Leaf</tissue>
    </source>
</reference>
<dbReference type="Gene3D" id="3.40.395.10">
    <property type="entry name" value="Adenoviral Proteinase, Chain A"/>
    <property type="match status" value="1"/>
</dbReference>
<dbReference type="PANTHER" id="PTHR33248">
    <property type="entry name" value="ZINC ION-BINDING PROTEIN"/>
    <property type="match status" value="1"/>
</dbReference>
<evidence type="ECO:0000256" key="6">
    <source>
        <dbReference type="ARBA" id="ARBA00022833"/>
    </source>
</evidence>
<keyword evidence="5" id="KW-0378">Hydrolase</keyword>
<keyword evidence="3" id="KW-0479">Metal-binding</keyword>